<dbReference type="AlphaFoldDB" id="A0A7Z0QTT2"/>
<organism evidence="1 2">
    <name type="scientific">Luteimonas deserti</name>
    <dbReference type="NCBI Taxonomy" id="2752306"/>
    <lineage>
        <taxon>Bacteria</taxon>
        <taxon>Pseudomonadati</taxon>
        <taxon>Pseudomonadota</taxon>
        <taxon>Gammaproteobacteria</taxon>
        <taxon>Lysobacterales</taxon>
        <taxon>Lysobacteraceae</taxon>
        <taxon>Luteimonas</taxon>
    </lineage>
</organism>
<protein>
    <submittedName>
        <fullName evidence="1">Uncharacterized protein</fullName>
    </submittedName>
</protein>
<reference evidence="1 2" key="1">
    <citation type="submission" date="2020-07" db="EMBL/GenBank/DDBJ databases">
        <title>isolation of Luteimonas sp. SJ-16.</title>
        <authorList>
            <person name="Huang X.-X."/>
            <person name="Xu L."/>
            <person name="Sun J.-Q."/>
        </authorList>
    </citation>
    <scope>NUCLEOTIDE SEQUENCE [LARGE SCALE GENOMIC DNA]</scope>
    <source>
        <strain evidence="1 2">SJ-16</strain>
    </source>
</reference>
<name>A0A7Z0QTT2_9GAMM</name>
<evidence type="ECO:0000313" key="2">
    <source>
        <dbReference type="Proteomes" id="UP000589896"/>
    </source>
</evidence>
<comment type="caution">
    <text evidence="1">The sequence shown here is derived from an EMBL/GenBank/DDBJ whole genome shotgun (WGS) entry which is preliminary data.</text>
</comment>
<dbReference type="Proteomes" id="UP000589896">
    <property type="component" value="Unassembled WGS sequence"/>
</dbReference>
<sequence length="254" mass="27456">MFTPPRRWRTRQQEFERTDDLFGFVQRLQPAAHAGDAEARWLVSRANEYCAGYARAPADYARDTALIEGLELRAARPLGRARSRVAARCQRFAPEDPVGFVQLVAQREEAALAGSLAAEAALLAMGEPLADDELYRTDLVERVQASRDPDAYAALAPAMGLAAAGDAALAGQVAGSQAAELAWQLAACRLGLDCSPAGALMTTYCANGGICARQPRQDFSSFVLEAALSPKDADEVEKWVDELVREPDIGMVMR</sequence>
<proteinExistence type="predicted"/>
<keyword evidence="2" id="KW-1185">Reference proteome</keyword>
<evidence type="ECO:0000313" key="1">
    <source>
        <dbReference type="EMBL" id="NYZ62905.1"/>
    </source>
</evidence>
<gene>
    <name evidence="1" type="ORF">H0E82_09035</name>
</gene>
<dbReference type="EMBL" id="JACCJZ010000016">
    <property type="protein sequence ID" value="NYZ62905.1"/>
    <property type="molecule type" value="Genomic_DNA"/>
</dbReference>
<accession>A0A7Z0QTT2</accession>